<feature type="transmembrane region" description="Helical" evidence="2">
    <location>
        <begin position="91"/>
        <end position="110"/>
    </location>
</feature>
<evidence type="ECO:0000256" key="2">
    <source>
        <dbReference type="SAM" id="Phobius"/>
    </source>
</evidence>
<keyword evidence="2" id="KW-0812">Transmembrane</keyword>
<evidence type="ECO:0000256" key="1">
    <source>
        <dbReference type="SAM" id="MobiDB-lite"/>
    </source>
</evidence>
<protein>
    <submittedName>
        <fullName evidence="3">Uncharacterized protein</fullName>
    </submittedName>
</protein>
<keyword evidence="2" id="KW-0472">Membrane</keyword>
<dbReference type="EMBL" id="CM007901">
    <property type="protein sequence ID" value="OTG04975.1"/>
    <property type="molecule type" value="Genomic_DNA"/>
</dbReference>
<dbReference type="AlphaFoldDB" id="A0A251T1H2"/>
<keyword evidence="4" id="KW-1185">Reference proteome</keyword>
<dbReference type="Proteomes" id="UP000215914">
    <property type="component" value="Chromosome 12"/>
</dbReference>
<accession>A0A251T1H2</accession>
<dbReference type="InParanoid" id="A0A251T1H2"/>
<sequence length="147" mass="16531">MSCHTSSLYCNQPPLHQRNRTKKGKVERENVQAVMVLTTVVLKSHSCHFTLQFKLPDPLQSPYMDPFSKQRSRQSSADSQEGSSITYLQPGSTSCIILSSVIISFIYLVLSKLTIQSHMFLNGHLKVKASVVAFLLLNDYLKVRTVS</sequence>
<keyword evidence="2" id="KW-1133">Transmembrane helix</keyword>
<feature type="compositionally biased region" description="Polar residues" evidence="1">
    <location>
        <begin position="73"/>
        <end position="84"/>
    </location>
</feature>
<feature type="region of interest" description="Disordered" evidence="1">
    <location>
        <begin position="64"/>
        <end position="84"/>
    </location>
</feature>
<name>A0A251T1H2_HELAN</name>
<evidence type="ECO:0000313" key="3">
    <source>
        <dbReference type="EMBL" id="OTG04975.1"/>
    </source>
</evidence>
<evidence type="ECO:0000313" key="4">
    <source>
        <dbReference type="Proteomes" id="UP000215914"/>
    </source>
</evidence>
<reference evidence="4" key="1">
    <citation type="journal article" date="2017" name="Nature">
        <title>The sunflower genome provides insights into oil metabolism, flowering and Asterid evolution.</title>
        <authorList>
            <person name="Badouin H."/>
            <person name="Gouzy J."/>
            <person name="Grassa C.J."/>
            <person name="Murat F."/>
            <person name="Staton S.E."/>
            <person name="Cottret L."/>
            <person name="Lelandais-Briere C."/>
            <person name="Owens G.L."/>
            <person name="Carrere S."/>
            <person name="Mayjonade B."/>
            <person name="Legrand L."/>
            <person name="Gill N."/>
            <person name="Kane N.C."/>
            <person name="Bowers J.E."/>
            <person name="Hubner S."/>
            <person name="Bellec A."/>
            <person name="Berard A."/>
            <person name="Berges H."/>
            <person name="Blanchet N."/>
            <person name="Boniface M.C."/>
            <person name="Brunel D."/>
            <person name="Catrice O."/>
            <person name="Chaidir N."/>
            <person name="Claudel C."/>
            <person name="Donnadieu C."/>
            <person name="Faraut T."/>
            <person name="Fievet G."/>
            <person name="Helmstetter N."/>
            <person name="King M."/>
            <person name="Knapp S.J."/>
            <person name="Lai Z."/>
            <person name="Le Paslier M.C."/>
            <person name="Lippi Y."/>
            <person name="Lorenzon L."/>
            <person name="Mandel J.R."/>
            <person name="Marage G."/>
            <person name="Marchand G."/>
            <person name="Marquand E."/>
            <person name="Bret-Mestries E."/>
            <person name="Morien E."/>
            <person name="Nambeesan S."/>
            <person name="Nguyen T."/>
            <person name="Pegot-Espagnet P."/>
            <person name="Pouilly N."/>
            <person name="Raftis F."/>
            <person name="Sallet E."/>
            <person name="Schiex T."/>
            <person name="Thomas J."/>
            <person name="Vandecasteele C."/>
            <person name="Vares D."/>
            <person name="Vear F."/>
            <person name="Vautrin S."/>
            <person name="Crespi M."/>
            <person name="Mangin B."/>
            <person name="Burke J.M."/>
            <person name="Salse J."/>
            <person name="Munos S."/>
            <person name="Vincourt P."/>
            <person name="Rieseberg L.H."/>
            <person name="Langlade N.B."/>
        </authorList>
    </citation>
    <scope>NUCLEOTIDE SEQUENCE [LARGE SCALE GENOMIC DNA]</scope>
    <source>
        <strain evidence="4">cv. SF193</strain>
    </source>
</reference>
<proteinExistence type="predicted"/>
<organism evidence="3 4">
    <name type="scientific">Helianthus annuus</name>
    <name type="common">Common sunflower</name>
    <dbReference type="NCBI Taxonomy" id="4232"/>
    <lineage>
        <taxon>Eukaryota</taxon>
        <taxon>Viridiplantae</taxon>
        <taxon>Streptophyta</taxon>
        <taxon>Embryophyta</taxon>
        <taxon>Tracheophyta</taxon>
        <taxon>Spermatophyta</taxon>
        <taxon>Magnoliopsida</taxon>
        <taxon>eudicotyledons</taxon>
        <taxon>Gunneridae</taxon>
        <taxon>Pentapetalae</taxon>
        <taxon>asterids</taxon>
        <taxon>campanulids</taxon>
        <taxon>Asterales</taxon>
        <taxon>Asteraceae</taxon>
        <taxon>Asteroideae</taxon>
        <taxon>Heliantheae alliance</taxon>
        <taxon>Heliantheae</taxon>
        <taxon>Helianthus</taxon>
    </lineage>
</organism>
<gene>
    <name evidence="3" type="ORF">HannXRQ_Chr12g0368371</name>
</gene>